<reference evidence="3" key="1">
    <citation type="submission" date="2022-07" db="EMBL/GenBank/DDBJ databases">
        <title>Evaluation of T. orientalis genome assembly methods using nanopore sequencing and analysis of variation between genomes.</title>
        <authorList>
            <person name="Yam J."/>
            <person name="Micallef M.L."/>
            <person name="Liu M."/>
            <person name="Djordjevic S.P."/>
            <person name="Bogema D.R."/>
            <person name="Jenkins C."/>
        </authorList>
    </citation>
    <scope>NUCLEOTIDE SEQUENCE</scope>
    <source>
        <strain evidence="3">Goon Nure</strain>
    </source>
</reference>
<feature type="compositionally biased region" description="Basic residues" evidence="1">
    <location>
        <begin position="268"/>
        <end position="278"/>
    </location>
</feature>
<feature type="compositionally biased region" description="Low complexity" evidence="1">
    <location>
        <begin position="136"/>
        <end position="150"/>
    </location>
</feature>
<name>A0A976QVC5_THEOR</name>
<evidence type="ECO:0000313" key="3">
    <source>
        <dbReference type="EMBL" id="UKK01705.2"/>
    </source>
</evidence>
<dbReference type="PANTHER" id="PTHR14580">
    <property type="entry name" value="MULTIPLE MYELOMA TUMOR-ASSOCIATED PROTEIN 2 FAMILY MEMBER"/>
    <property type="match status" value="1"/>
</dbReference>
<feature type="compositionally biased region" description="Basic and acidic residues" evidence="1">
    <location>
        <begin position="199"/>
        <end position="209"/>
    </location>
</feature>
<feature type="compositionally biased region" description="Basic and acidic residues" evidence="1">
    <location>
        <begin position="152"/>
        <end position="180"/>
    </location>
</feature>
<feature type="compositionally biased region" description="Basic residues" evidence="1">
    <location>
        <begin position="210"/>
        <end position="229"/>
    </location>
</feature>
<proteinExistence type="predicted"/>
<dbReference type="Pfam" id="PF10159">
    <property type="entry name" value="MMtag"/>
    <property type="match status" value="1"/>
</dbReference>
<evidence type="ECO:0000256" key="1">
    <source>
        <dbReference type="SAM" id="MobiDB-lite"/>
    </source>
</evidence>
<sequence>MLDIKLSPPREGTRGGREQFKWEDLKSHDLKDREHYLGHSVKVGLLERKNKFYKHDWYLKKESTGHTDSDSKDENLDEQELTRRYEEEIMQEMLGMKPKRLMLLKSRPTDLKQLAQLLNIGTNTKDNDDGTITVADSKNSSKSRTGSRSRSSSRDSYRSSDDDISDRSNSRSSSRDDKYSKSRYRSGRKRDKLSKKSSSHREDRYTDRRSSRRTRSRSPKRRSSRHSKTTRPSEKYLSKHRSRHHESNRREGGRDYRDRDRYRDRDGHRRRSRSHDSR</sequence>
<dbReference type="Proteomes" id="UP000244811">
    <property type="component" value="Chromosome 2"/>
</dbReference>
<gene>
    <name evidence="3" type="ORF">MACK_001058</name>
</gene>
<protein>
    <recommendedName>
        <fullName evidence="2">Multiple myeloma tumor-associated protein 2-like N-terminal domain-containing protein</fullName>
    </recommendedName>
</protein>
<accession>A0A976QVC5</accession>
<feature type="compositionally biased region" description="Basic residues" evidence="1">
    <location>
        <begin position="238"/>
        <end position="247"/>
    </location>
</feature>
<dbReference type="EMBL" id="CP056071">
    <property type="protein sequence ID" value="UKK01705.2"/>
    <property type="molecule type" value="Genomic_DNA"/>
</dbReference>
<feature type="compositionally biased region" description="Basic residues" evidence="1">
    <location>
        <begin position="181"/>
        <end position="198"/>
    </location>
</feature>
<dbReference type="InterPro" id="IPR019315">
    <property type="entry name" value="MMTA2_N"/>
</dbReference>
<dbReference type="AlphaFoldDB" id="A0A976QVC5"/>
<evidence type="ECO:0000259" key="2">
    <source>
        <dbReference type="Pfam" id="PF10159"/>
    </source>
</evidence>
<feature type="compositionally biased region" description="Basic and acidic residues" evidence="1">
    <location>
        <begin position="248"/>
        <end position="267"/>
    </location>
</feature>
<organism evidence="3 4">
    <name type="scientific">Theileria orientalis</name>
    <dbReference type="NCBI Taxonomy" id="68886"/>
    <lineage>
        <taxon>Eukaryota</taxon>
        <taxon>Sar</taxon>
        <taxon>Alveolata</taxon>
        <taxon>Apicomplexa</taxon>
        <taxon>Aconoidasida</taxon>
        <taxon>Piroplasmida</taxon>
        <taxon>Theileriidae</taxon>
        <taxon>Theileria</taxon>
    </lineage>
</organism>
<dbReference type="InterPro" id="IPR039207">
    <property type="entry name" value="MMTAG2-like"/>
</dbReference>
<dbReference type="PANTHER" id="PTHR14580:SF0">
    <property type="entry name" value="MULTIPLE MYELOMA TUMOR-ASSOCIATED PROTEIN 2"/>
    <property type="match status" value="1"/>
</dbReference>
<feature type="region of interest" description="Disordered" evidence="1">
    <location>
        <begin position="121"/>
        <end position="278"/>
    </location>
</feature>
<evidence type="ECO:0000313" key="4">
    <source>
        <dbReference type="Proteomes" id="UP000244811"/>
    </source>
</evidence>
<feature type="domain" description="Multiple myeloma tumor-associated protein 2-like N-terminal" evidence="2">
    <location>
        <begin position="12"/>
        <end position="95"/>
    </location>
</feature>